<dbReference type="AlphaFoldDB" id="A0A8K0KQP8"/>
<reference evidence="1" key="1">
    <citation type="submission" date="2013-04" db="EMBL/GenBank/DDBJ databases">
        <authorList>
            <person name="Qu J."/>
            <person name="Murali S.C."/>
            <person name="Bandaranaike D."/>
            <person name="Bellair M."/>
            <person name="Blankenburg K."/>
            <person name="Chao H."/>
            <person name="Dinh H."/>
            <person name="Doddapaneni H."/>
            <person name="Downs B."/>
            <person name="Dugan-Rocha S."/>
            <person name="Elkadiri S."/>
            <person name="Gnanaolivu R.D."/>
            <person name="Hernandez B."/>
            <person name="Javaid M."/>
            <person name="Jayaseelan J.C."/>
            <person name="Lee S."/>
            <person name="Li M."/>
            <person name="Ming W."/>
            <person name="Munidasa M."/>
            <person name="Muniz J."/>
            <person name="Nguyen L."/>
            <person name="Ongeri F."/>
            <person name="Osuji N."/>
            <person name="Pu L.-L."/>
            <person name="Puazo M."/>
            <person name="Qu C."/>
            <person name="Quiroz J."/>
            <person name="Raj R."/>
            <person name="Weissenberger G."/>
            <person name="Xin Y."/>
            <person name="Zou X."/>
            <person name="Han Y."/>
            <person name="Richards S."/>
            <person name="Worley K."/>
            <person name="Muzny D."/>
            <person name="Gibbs R."/>
        </authorList>
    </citation>
    <scope>NUCLEOTIDE SEQUENCE</scope>
    <source>
        <strain evidence="1">Sampled in the wild</strain>
    </source>
</reference>
<gene>
    <name evidence="1" type="ORF">J437_LFUL013216</name>
</gene>
<organism evidence="1 2">
    <name type="scientific">Ladona fulva</name>
    <name type="common">Scarce chaser dragonfly</name>
    <name type="synonym">Libellula fulva</name>
    <dbReference type="NCBI Taxonomy" id="123851"/>
    <lineage>
        <taxon>Eukaryota</taxon>
        <taxon>Metazoa</taxon>
        <taxon>Ecdysozoa</taxon>
        <taxon>Arthropoda</taxon>
        <taxon>Hexapoda</taxon>
        <taxon>Insecta</taxon>
        <taxon>Pterygota</taxon>
        <taxon>Palaeoptera</taxon>
        <taxon>Odonata</taxon>
        <taxon>Epiprocta</taxon>
        <taxon>Anisoptera</taxon>
        <taxon>Libelluloidea</taxon>
        <taxon>Libellulidae</taxon>
        <taxon>Ladona</taxon>
    </lineage>
</organism>
<dbReference type="SUPFAM" id="SSF56219">
    <property type="entry name" value="DNase I-like"/>
    <property type="match status" value="1"/>
</dbReference>
<dbReference type="EMBL" id="KZ309270">
    <property type="protein sequence ID" value="KAG8238050.1"/>
    <property type="molecule type" value="Genomic_DNA"/>
</dbReference>
<keyword evidence="2" id="KW-1185">Reference proteome</keyword>
<dbReference type="Proteomes" id="UP000792457">
    <property type="component" value="Unassembled WGS sequence"/>
</dbReference>
<accession>A0A8K0KQP8</accession>
<protein>
    <submittedName>
        <fullName evidence="1">Uncharacterized protein</fullName>
    </submittedName>
</protein>
<evidence type="ECO:0000313" key="1">
    <source>
        <dbReference type="EMBL" id="KAG8238050.1"/>
    </source>
</evidence>
<reference evidence="1" key="2">
    <citation type="submission" date="2017-10" db="EMBL/GenBank/DDBJ databases">
        <title>Ladona fulva Genome sequencing and assembly.</title>
        <authorList>
            <person name="Murali S."/>
            <person name="Richards S."/>
            <person name="Bandaranaike D."/>
            <person name="Bellair M."/>
            <person name="Blankenburg K."/>
            <person name="Chao H."/>
            <person name="Dinh H."/>
            <person name="Doddapaneni H."/>
            <person name="Dugan-Rocha S."/>
            <person name="Elkadiri S."/>
            <person name="Gnanaolivu R."/>
            <person name="Hernandez B."/>
            <person name="Skinner E."/>
            <person name="Javaid M."/>
            <person name="Lee S."/>
            <person name="Li M."/>
            <person name="Ming W."/>
            <person name="Munidasa M."/>
            <person name="Muniz J."/>
            <person name="Nguyen L."/>
            <person name="Hughes D."/>
            <person name="Osuji N."/>
            <person name="Pu L.-L."/>
            <person name="Puazo M."/>
            <person name="Qu C."/>
            <person name="Quiroz J."/>
            <person name="Raj R."/>
            <person name="Weissenberger G."/>
            <person name="Xin Y."/>
            <person name="Zou X."/>
            <person name="Han Y."/>
            <person name="Worley K."/>
            <person name="Muzny D."/>
            <person name="Gibbs R."/>
        </authorList>
    </citation>
    <scope>NUCLEOTIDE SEQUENCE</scope>
    <source>
        <strain evidence="1">Sampled in the wild</strain>
    </source>
</reference>
<comment type="caution">
    <text evidence="1">The sequence shown here is derived from an EMBL/GenBank/DDBJ whole genome shotgun (WGS) entry which is preliminary data.</text>
</comment>
<dbReference type="OrthoDB" id="6772382at2759"/>
<name>A0A8K0KQP8_LADFU</name>
<dbReference type="Gene3D" id="3.60.10.10">
    <property type="entry name" value="Endonuclease/exonuclease/phosphatase"/>
    <property type="match status" value="1"/>
</dbReference>
<proteinExistence type="predicted"/>
<evidence type="ECO:0000313" key="2">
    <source>
        <dbReference type="Proteomes" id="UP000792457"/>
    </source>
</evidence>
<dbReference type="InterPro" id="IPR036691">
    <property type="entry name" value="Endo/exonu/phosph_ase_sf"/>
</dbReference>
<sequence length="104" mass="11987">MLIKLKKGDENLIICGDMNAVVGIGWEGDIVGAYGLGKRNERGGKLVEFCGNKKLWVANTWFKHHERRRYTWSSRRYHINRNIRLTSLRSIPQSVQTKEASNIT</sequence>